<gene>
    <name evidence="2" type="ORF">MW290_11325</name>
</gene>
<dbReference type="PROSITE" id="PS50995">
    <property type="entry name" value="HTH_MARR_2"/>
    <property type="match status" value="1"/>
</dbReference>
<dbReference type="EMBL" id="CP097635">
    <property type="protein sequence ID" value="URI06500.1"/>
    <property type="molecule type" value="Genomic_DNA"/>
</dbReference>
<protein>
    <submittedName>
        <fullName evidence="2">MarR family transcriptional regulator</fullName>
    </submittedName>
</protein>
<proteinExistence type="predicted"/>
<dbReference type="Pfam" id="PF12802">
    <property type="entry name" value="MarR_2"/>
    <property type="match status" value="1"/>
</dbReference>
<dbReference type="PANTHER" id="PTHR33164">
    <property type="entry name" value="TRANSCRIPTIONAL REGULATOR, MARR FAMILY"/>
    <property type="match status" value="1"/>
</dbReference>
<reference evidence="2" key="1">
    <citation type="submission" date="2022-05" db="EMBL/GenBank/DDBJ databases">
        <title>An RpoN-dependent PEP-CTERM gene is involved in floc formation of an Aquincola tertiaricarbonis strain.</title>
        <authorList>
            <person name="Qiu D."/>
            <person name="Xia M."/>
        </authorList>
    </citation>
    <scope>NUCLEOTIDE SEQUENCE</scope>
    <source>
        <strain evidence="2">RN12</strain>
    </source>
</reference>
<dbReference type="InterPro" id="IPR039422">
    <property type="entry name" value="MarR/SlyA-like"/>
</dbReference>
<dbReference type="Gene3D" id="1.10.10.10">
    <property type="entry name" value="Winged helix-like DNA-binding domain superfamily/Winged helix DNA-binding domain"/>
    <property type="match status" value="1"/>
</dbReference>
<dbReference type="Proteomes" id="UP001056201">
    <property type="component" value="Chromosome 1"/>
</dbReference>
<evidence type="ECO:0000313" key="2">
    <source>
        <dbReference type="EMBL" id="URI06500.1"/>
    </source>
</evidence>
<evidence type="ECO:0000259" key="1">
    <source>
        <dbReference type="PROSITE" id="PS50995"/>
    </source>
</evidence>
<dbReference type="PRINTS" id="PR00598">
    <property type="entry name" value="HTHMARR"/>
</dbReference>
<dbReference type="SUPFAM" id="SSF46785">
    <property type="entry name" value="Winged helix' DNA-binding domain"/>
    <property type="match status" value="1"/>
</dbReference>
<name>A0ABY4S5A8_AQUTE</name>
<dbReference type="SMART" id="SM00347">
    <property type="entry name" value="HTH_MARR"/>
    <property type="match status" value="1"/>
</dbReference>
<dbReference type="PANTHER" id="PTHR33164:SF43">
    <property type="entry name" value="HTH-TYPE TRANSCRIPTIONAL REPRESSOR YETL"/>
    <property type="match status" value="1"/>
</dbReference>
<dbReference type="InterPro" id="IPR036390">
    <property type="entry name" value="WH_DNA-bd_sf"/>
</dbReference>
<accession>A0ABY4S5A8</accession>
<organism evidence="2 3">
    <name type="scientific">Aquincola tertiaricarbonis</name>
    <dbReference type="NCBI Taxonomy" id="391953"/>
    <lineage>
        <taxon>Bacteria</taxon>
        <taxon>Pseudomonadati</taxon>
        <taxon>Pseudomonadota</taxon>
        <taxon>Betaproteobacteria</taxon>
        <taxon>Burkholderiales</taxon>
        <taxon>Sphaerotilaceae</taxon>
        <taxon>Aquincola</taxon>
    </lineage>
</organism>
<keyword evidence="3" id="KW-1185">Reference proteome</keyword>
<feature type="domain" description="HTH marR-type" evidence="1">
    <location>
        <begin position="3"/>
        <end position="140"/>
    </location>
</feature>
<dbReference type="InterPro" id="IPR000835">
    <property type="entry name" value="HTH_MarR-typ"/>
</dbReference>
<dbReference type="RefSeq" id="WP_250194763.1">
    <property type="nucleotide sequence ID" value="NZ_CP097635.1"/>
</dbReference>
<dbReference type="InterPro" id="IPR036388">
    <property type="entry name" value="WH-like_DNA-bd_sf"/>
</dbReference>
<sequence>MFDHCLYFNTASLARVVERLWSAAFKPFGLTPPQAFMLRLVLAQPGLSQHEIADQLTITRPTATRLLDGLQALGLVQRTLLPTDGRHWSIQPTDAARDLQQGLNQASAAVTQRIQRLIGKQTFTETVGKVKEVCDALKNA</sequence>
<evidence type="ECO:0000313" key="3">
    <source>
        <dbReference type="Proteomes" id="UP001056201"/>
    </source>
</evidence>